<sequence length="143" mass="16752">MAKVMVEKINGRFSLQPLYEWFTQVCDGLFHIEIKKIRKPRTNDQNGWLWGCIYPMLLDGLLEAGWEFTTVEQVHEFFKSIMAKESVVNRHTGEIVEFPSSTATMNTVQFSTYCDKLRDYGREFLGIEIPDPDKYWRLNDTSS</sequence>
<reference evidence="1" key="1">
    <citation type="submission" date="2019-04" db="EMBL/GenBank/DDBJ databases">
        <title>Microbes associate with the intestines of laboratory mice.</title>
        <authorList>
            <person name="Navarre W."/>
            <person name="Wong E."/>
            <person name="Huang K."/>
            <person name="Tropini C."/>
            <person name="Ng K."/>
            <person name="Yu B."/>
        </authorList>
    </citation>
    <scope>NUCLEOTIDE SEQUENCE</scope>
    <source>
        <strain evidence="1">NM04_E33</strain>
    </source>
</reference>
<proteinExistence type="predicted"/>
<organism evidence="1 2">
    <name type="scientific">Lepagella muris</name>
    <dbReference type="NCBI Taxonomy" id="3032870"/>
    <lineage>
        <taxon>Bacteria</taxon>
        <taxon>Pseudomonadati</taxon>
        <taxon>Bacteroidota</taxon>
        <taxon>Bacteroidia</taxon>
        <taxon>Bacteroidales</taxon>
        <taxon>Muribaculaceae</taxon>
        <taxon>Lepagella</taxon>
    </lineage>
</organism>
<name>A0AC61RHM3_9BACT</name>
<accession>A0AC61RHM3</accession>
<dbReference type="EMBL" id="SRYB01000004">
    <property type="protein sequence ID" value="TGY80099.1"/>
    <property type="molecule type" value="Genomic_DNA"/>
</dbReference>
<gene>
    <name evidence="1" type="ORF">E5331_04305</name>
</gene>
<protein>
    <submittedName>
        <fullName evidence="1">Uncharacterized protein</fullName>
    </submittedName>
</protein>
<dbReference type="Proteomes" id="UP000306319">
    <property type="component" value="Unassembled WGS sequence"/>
</dbReference>
<keyword evidence="2" id="KW-1185">Reference proteome</keyword>
<comment type="caution">
    <text evidence="1">The sequence shown here is derived from an EMBL/GenBank/DDBJ whole genome shotgun (WGS) entry which is preliminary data.</text>
</comment>
<evidence type="ECO:0000313" key="2">
    <source>
        <dbReference type="Proteomes" id="UP000306319"/>
    </source>
</evidence>
<evidence type="ECO:0000313" key="1">
    <source>
        <dbReference type="EMBL" id="TGY80099.1"/>
    </source>
</evidence>